<evidence type="ECO:0000313" key="5">
    <source>
        <dbReference type="Proteomes" id="UP000249239"/>
    </source>
</evidence>
<keyword evidence="1" id="KW-0175">Coiled coil</keyword>
<name>A0A2W7NJ91_9BACT</name>
<keyword evidence="2" id="KW-0812">Transmembrane</keyword>
<keyword evidence="5" id="KW-1185">Reference proteome</keyword>
<dbReference type="AlphaFoldDB" id="A0A2W7NJ91"/>
<keyword evidence="2" id="KW-1133">Transmembrane helix</keyword>
<evidence type="ECO:0000259" key="3">
    <source>
        <dbReference type="Pfam" id="PF14257"/>
    </source>
</evidence>
<organism evidence="4 5">
    <name type="scientific">Breznakibacter xylanolyticus</name>
    <dbReference type="NCBI Taxonomy" id="990"/>
    <lineage>
        <taxon>Bacteria</taxon>
        <taxon>Pseudomonadati</taxon>
        <taxon>Bacteroidota</taxon>
        <taxon>Bacteroidia</taxon>
        <taxon>Marinilabiliales</taxon>
        <taxon>Marinilabiliaceae</taxon>
        <taxon>Breznakibacter</taxon>
    </lineage>
</organism>
<evidence type="ECO:0000313" key="4">
    <source>
        <dbReference type="EMBL" id="PZX20318.1"/>
    </source>
</evidence>
<accession>A0A2W7NJ91</accession>
<protein>
    <submittedName>
        <fullName evidence="4">Uncharacterized protein DUF4349</fullName>
    </submittedName>
</protein>
<reference evidence="4 5" key="1">
    <citation type="submission" date="2018-06" db="EMBL/GenBank/DDBJ databases">
        <title>Genomic Encyclopedia of Archaeal and Bacterial Type Strains, Phase II (KMG-II): from individual species to whole genera.</title>
        <authorList>
            <person name="Goeker M."/>
        </authorList>
    </citation>
    <scope>NUCLEOTIDE SEQUENCE [LARGE SCALE GENOMIC DNA]</scope>
    <source>
        <strain evidence="4 5">DSM 6779</strain>
    </source>
</reference>
<evidence type="ECO:0000256" key="2">
    <source>
        <dbReference type="SAM" id="Phobius"/>
    </source>
</evidence>
<dbReference type="Proteomes" id="UP000249239">
    <property type="component" value="Unassembled WGS sequence"/>
</dbReference>
<dbReference type="InterPro" id="IPR025645">
    <property type="entry name" value="DUF4349"/>
</dbReference>
<feature type="domain" description="DUF4349" evidence="3">
    <location>
        <begin position="53"/>
        <end position="261"/>
    </location>
</feature>
<evidence type="ECO:0000256" key="1">
    <source>
        <dbReference type="SAM" id="Coils"/>
    </source>
</evidence>
<gene>
    <name evidence="4" type="ORF">LX69_00315</name>
</gene>
<feature type="coiled-coil region" evidence="1">
    <location>
        <begin position="152"/>
        <end position="195"/>
    </location>
</feature>
<proteinExistence type="predicted"/>
<dbReference type="Pfam" id="PF14257">
    <property type="entry name" value="DUF4349"/>
    <property type="match status" value="1"/>
</dbReference>
<keyword evidence="2" id="KW-0472">Membrane</keyword>
<sequence length="270" mass="31098">MLVSCQQHPNELSVDAFIDMAMEEEIIPATQQSATAPPPPVNEMTTSVVVQKKIIKDGRMGLRVTELEQSKQKVDTLVKASGGYYANESLSNSDRETSYQLKIRIPAPHFEAFVAGIERGAGKILYKQMDARDVTDQFVDLQIRLESKRNYLQRYRDLLKKAATVKEILEIEAQIRALEEEIDSTTGRLRYLSDQVDYSTLELTLSKEKDFEYSPSRRDRFSERLKLSLSKGWFGFVDSLLFLFRIWPFGVLVALGIYFWRKVKGRRRNV</sequence>
<feature type="transmembrane region" description="Helical" evidence="2">
    <location>
        <begin position="233"/>
        <end position="260"/>
    </location>
</feature>
<comment type="caution">
    <text evidence="4">The sequence shown here is derived from an EMBL/GenBank/DDBJ whole genome shotgun (WGS) entry which is preliminary data.</text>
</comment>
<dbReference type="EMBL" id="QKZK01000002">
    <property type="protein sequence ID" value="PZX20318.1"/>
    <property type="molecule type" value="Genomic_DNA"/>
</dbReference>